<name>A0A6A5HPI6_CAERE</name>
<comment type="caution">
    <text evidence="3">The sequence shown here is derived from an EMBL/GenBank/DDBJ whole genome shotgun (WGS) entry which is preliminary data.</text>
</comment>
<evidence type="ECO:0000313" key="4">
    <source>
        <dbReference type="Proteomes" id="UP000483820"/>
    </source>
</evidence>
<dbReference type="AlphaFoldDB" id="A0A6A5HPI6"/>
<gene>
    <name evidence="3" type="ORF">GCK72_000398</name>
</gene>
<dbReference type="SUPFAM" id="SSF52540">
    <property type="entry name" value="P-loop containing nucleoside triphosphate hydrolases"/>
    <property type="match status" value="1"/>
</dbReference>
<evidence type="ECO:0000313" key="3">
    <source>
        <dbReference type="EMBL" id="KAF1768586.1"/>
    </source>
</evidence>
<proteinExistence type="predicted"/>
<dbReference type="KEGG" id="crq:GCK72_000398"/>
<protein>
    <recommendedName>
        <fullName evidence="2">DEAD/DEAH-box helicase domain-containing protein</fullName>
    </recommendedName>
</protein>
<feature type="region of interest" description="Disordered" evidence="1">
    <location>
        <begin position="126"/>
        <end position="145"/>
    </location>
</feature>
<evidence type="ECO:0000256" key="1">
    <source>
        <dbReference type="SAM" id="MobiDB-lite"/>
    </source>
</evidence>
<dbReference type="PANTHER" id="PTHR14074:SF16">
    <property type="entry name" value="ANTIVIRAL INNATE IMMUNE RESPONSE RECEPTOR RIG-I"/>
    <property type="match status" value="1"/>
</dbReference>
<dbReference type="GO" id="GO:0003676">
    <property type="term" value="F:nucleic acid binding"/>
    <property type="evidence" value="ECO:0007669"/>
    <property type="project" value="InterPro"/>
</dbReference>
<dbReference type="PANTHER" id="PTHR14074">
    <property type="entry name" value="HELICASE WITH DEATH DOMAIN-RELATED"/>
    <property type="match status" value="1"/>
</dbReference>
<dbReference type="GeneID" id="78773087"/>
<dbReference type="Proteomes" id="UP000483820">
    <property type="component" value="Chromosome I"/>
</dbReference>
<dbReference type="InterPro" id="IPR027417">
    <property type="entry name" value="P-loop_NTPase"/>
</dbReference>
<accession>A0A6A5HPI6</accession>
<dbReference type="InterPro" id="IPR011545">
    <property type="entry name" value="DEAD/DEAH_box_helicase_dom"/>
</dbReference>
<dbReference type="CTD" id="78773087"/>
<sequence length="145" mass="16232">MATSVFPEPVGAMITQFFSFESRLDEFLLIIPSLEAGELVLRTYQEELVQTALEGKNCVIIAPTGSGKTEVAIYAAMKHISRREAFGEHSRSRSVGCIVSHRVEQSVVPFITVFWFTVCHVESGNRQEENQGSGNQIEFYNVDEQ</sequence>
<evidence type="ECO:0000259" key="2">
    <source>
        <dbReference type="Pfam" id="PF00270"/>
    </source>
</evidence>
<dbReference type="GO" id="GO:0005524">
    <property type="term" value="F:ATP binding"/>
    <property type="evidence" value="ECO:0007669"/>
    <property type="project" value="InterPro"/>
</dbReference>
<dbReference type="RefSeq" id="XP_053591112.1">
    <property type="nucleotide sequence ID" value="XM_053722467.1"/>
</dbReference>
<feature type="domain" description="DEAD/DEAH-box helicase" evidence="2">
    <location>
        <begin position="43"/>
        <end position="86"/>
    </location>
</feature>
<dbReference type="EMBL" id="WUAV01000001">
    <property type="protein sequence ID" value="KAF1768586.1"/>
    <property type="molecule type" value="Genomic_DNA"/>
</dbReference>
<dbReference type="Pfam" id="PF00270">
    <property type="entry name" value="DEAD"/>
    <property type="match status" value="1"/>
</dbReference>
<dbReference type="GO" id="GO:0005737">
    <property type="term" value="C:cytoplasm"/>
    <property type="evidence" value="ECO:0007669"/>
    <property type="project" value="TreeGrafter"/>
</dbReference>
<dbReference type="InterPro" id="IPR051363">
    <property type="entry name" value="RLR_Helicase"/>
</dbReference>
<dbReference type="Gene3D" id="3.40.50.300">
    <property type="entry name" value="P-loop containing nucleotide triphosphate hydrolases"/>
    <property type="match status" value="1"/>
</dbReference>
<reference evidence="3 4" key="1">
    <citation type="submission" date="2019-12" db="EMBL/GenBank/DDBJ databases">
        <title>Chromosome-level assembly of the Caenorhabditis remanei genome.</title>
        <authorList>
            <person name="Teterina A.A."/>
            <person name="Willis J.H."/>
            <person name="Phillips P.C."/>
        </authorList>
    </citation>
    <scope>NUCLEOTIDE SEQUENCE [LARGE SCALE GENOMIC DNA]</scope>
    <source>
        <strain evidence="3 4">PX506</strain>
        <tissue evidence="3">Whole organism</tissue>
    </source>
</reference>
<organism evidence="3 4">
    <name type="scientific">Caenorhabditis remanei</name>
    <name type="common">Caenorhabditis vulgaris</name>
    <dbReference type="NCBI Taxonomy" id="31234"/>
    <lineage>
        <taxon>Eukaryota</taxon>
        <taxon>Metazoa</taxon>
        <taxon>Ecdysozoa</taxon>
        <taxon>Nematoda</taxon>
        <taxon>Chromadorea</taxon>
        <taxon>Rhabditida</taxon>
        <taxon>Rhabditina</taxon>
        <taxon>Rhabditomorpha</taxon>
        <taxon>Rhabditoidea</taxon>
        <taxon>Rhabditidae</taxon>
        <taxon>Peloderinae</taxon>
        <taxon>Caenorhabditis</taxon>
    </lineage>
</organism>